<reference evidence="1" key="1">
    <citation type="submission" date="2020-05" db="EMBL/GenBank/DDBJ databases">
        <authorList>
            <person name="Chiriac C."/>
            <person name="Salcher M."/>
            <person name="Ghai R."/>
            <person name="Kavagutti S V."/>
        </authorList>
    </citation>
    <scope>NUCLEOTIDE SEQUENCE</scope>
</reference>
<organism evidence="1">
    <name type="scientific">uncultured Caudovirales phage</name>
    <dbReference type="NCBI Taxonomy" id="2100421"/>
    <lineage>
        <taxon>Viruses</taxon>
        <taxon>Duplodnaviria</taxon>
        <taxon>Heunggongvirae</taxon>
        <taxon>Uroviricota</taxon>
        <taxon>Caudoviricetes</taxon>
        <taxon>Peduoviridae</taxon>
        <taxon>Maltschvirus</taxon>
        <taxon>Maltschvirus maltsch</taxon>
    </lineage>
</organism>
<name>A0A6J7WHL3_9CAUD</name>
<evidence type="ECO:0000313" key="1">
    <source>
        <dbReference type="EMBL" id="CAB5214735.1"/>
    </source>
</evidence>
<dbReference type="EMBL" id="LR798243">
    <property type="protein sequence ID" value="CAB5214735.1"/>
    <property type="molecule type" value="Genomic_DNA"/>
</dbReference>
<sequence>MNQLTAEQEQVVRVLRGPQFERTRHGSLYDRGSADSYYGRYEDPHWYPQGTGRGERITNLTPEEIAEYMAGFEDNELHGDKKSWD</sequence>
<proteinExistence type="predicted"/>
<accession>A0A6J7WHL3</accession>
<protein>
    <submittedName>
        <fullName evidence="1">Uncharacterized protein</fullName>
    </submittedName>
</protein>
<gene>
    <name evidence="1" type="ORF">UFOVP190_246</name>
</gene>